<protein>
    <submittedName>
        <fullName evidence="1">WXG100 family type VII secretion target</fullName>
    </submittedName>
</protein>
<name>A0ABR9R3S7_9FIRM</name>
<dbReference type="EMBL" id="JADCKC010000002">
    <property type="protein sequence ID" value="MBE5037789.1"/>
    <property type="molecule type" value="Genomic_DNA"/>
</dbReference>
<dbReference type="Gene3D" id="1.10.287.1060">
    <property type="entry name" value="ESAT-6-like"/>
    <property type="match status" value="1"/>
</dbReference>
<keyword evidence="2" id="KW-1185">Reference proteome</keyword>
<sequence>MAITNLKVNTSRMDGDVQQLTTRLKQAREHAARIKTAMDTLNSMWEGAARNAEKQRFEAEYDNICRLCDLVGQMIDELSNARKEYETCENQVMDAVNGLSV</sequence>
<dbReference type="SUPFAM" id="SSF140453">
    <property type="entry name" value="EsxAB dimer-like"/>
    <property type="match status" value="1"/>
</dbReference>
<evidence type="ECO:0000313" key="2">
    <source>
        <dbReference type="Proteomes" id="UP000768567"/>
    </source>
</evidence>
<accession>A0ABR9R3S7</accession>
<comment type="caution">
    <text evidence="1">The sequence shown here is derived from an EMBL/GenBank/DDBJ whole genome shotgun (WGS) entry which is preliminary data.</text>
</comment>
<dbReference type="InterPro" id="IPR036689">
    <property type="entry name" value="ESAT-6-like_sf"/>
</dbReference>
<proteinExistence type="predicted"/>
<organism evidence="1 2">
    <name type="scientific">Gemmiger gallinarum</name>
    <dbReference type="NCBI Taxonomy" id="2779354"/>
    <lineage>
        <taxon>Bacteria</taxon>
        <taxon>Bacillati</taxon>
        <taxon>Bacillota</taxon>
        <taxon>Clostridia</taxon>
        <taxon>Eubacteriales</taxon>
        <taxon>Gemmiger</taxon>
    </lineage>
</organism>
<dbReference type="RefSeq" id="WP_193501396.1">
    <property type="nucleotide sequence ID" value="NZ_JADCKC010000002.1"/>
</dbReference>
<gene>
    <name evidence="1" type="ORF">INF35_08325</name>
</gene>
<dbReference type="Proteomes" id="UP000768567">
    <property type="component" value="Unassembled WGS sequence"/>
</dbReference>
<dbReference type="Pfam" id="PF06013">
    <property type="entry name" value="WXG100"/>
    <property type="match status" value="1"/>
</dbReference>
<reference evidence="1 2" key="1">
    <citation type="submission" date="2020-10" db="EMBL/GenBank/DDBJ databases">
        <title>ChiBAC.</title>
        <authorList>
            <person name="Zenner C."/>
            <person name="Hitch T.C.A."/>
            <person name="Clavel T."/>
        </authorList>
    </citation>
    <scope>NUCLEOTIDE SEQUENCE [LARGE SCALE GENOMIC DNA]</scope>
    <source>
        <strain evidence="1 2">DSM 109015</strain>
    </source>
</reference>
<evidence type="ECO:0000313" key="1">
    <source>
        <dbReference type="EMBL" id="MBE5037789.1"/>
    </source>
</evidence>
<dbReference type="InterPro" id="IPR010310">
    <property type="entry name" value="T7SS_ESAT-6-like"/>
</dbReference>